<dbReference type="EMBL" id="CP016171">
    <property type="protein sequence ID" value="ANN72483.1"/>
    <property type="molecule type" value="Genomic_DNA"/>
</dbReference>
<dbReference type="SUPFAM" id="SSF102198">
    <property type="entry name" value="Putative cyclase"/>
    <property type="match status" value="1"/>
</dbReference>
<dbReference type="InterPro" id="IPR037175">
    <property type="entry name" value="KFase_sf"/>
</dbReference>
<dbReference type="AlphaFoldDB" id="A0A193FYM4"/>
<gene>
    <name evidence="1" type="ORF">BAU08_15000</name>
</gene>
<evidence type="ECO:0000313" key="1">
    <source>
        <dbReference type="EMBL" id="ANN72483.1"/>
    </source>
</evidence>
<dbReference type="Gene3D" id="3.50.30.50">
    <property type="entry name" value="Putative cyclase"/>
    <property type="match status" value="1"/>
</dbReference>
<dbReference type="InterPro" id="IPR007325">
    <property type="entry name" value="KFase/CYL"/>
</dbReference>
<evidence type="ECO:0008006" key="3">
    <source>
        <dbReference type="Google" id="ProtNLM"/>
    </source>
</evidence>
<protein>
    <recommendedName>
        <fullName evidence="3">Cyclase</fullName>
    </recommendedName>
</protein>
<organism evidence="1 2">
    <name type="scientific">Bordetella bronchialis</name>
    <dbReference type="NCBI Taxonomy" id="463025"/>
    <lineage>
        <taxon>Bacteria</taxon>
        <taxon>Pseudomonadati</taxon>
        <taxon>Pseudomonadota</taxon>
        <taxon>Betaproteobacteria</taxon>
        <taxon>Burkholderiales</taxon>
        <taxon>Alcaligenaceae</taxon>
        <taxon>Bordetella</taxon>
    </lineage>
</organism>
<dbReference type="Proteomes" id="UP000092213">
    <property type="component" value="Chromosome"/>
</dbReference>
<dbReference type="GO" id="GO:0019441">
    <property type="term" value="P:L-tryptophan catabolic process to kynurenine"/>
    <property type="evidence" value="ECO:0007669"/>
    <property type="project" value="InterPro"/>
</dbReference>
<reference evidence="1 2" key="1">
    <citation type="submission" date="2016-06" db="EMBL/GenBank/DDBJ databases">
        <title>Complete genome sequences of Bordetella bronchialis and Bordetella flabilis.</title>
        <authorList>
            <person name="LiPuma J.J."/>
            <person name="Spilker T."/>
        </authorList>
    </citation>
    <scope>NUCLEOTIDE SEQUENCE [LARGE SCALE GENOMIC DNA]</scope>
    <source>
        <strain evidence="1 2">AU17976</strain>
    </source>
</reference>
<evidence type="ECO:0000313" key="2">
    <source>
        <dbReference type="Proteomes" id="UP000092213"/>
    </source>
</evidence>
<dbReference type="RefSeq" id="WP_066670150.1">
    <property type="nucleotide sequence ID" value="NZ_CP016171.1"/>
</dbReference>
<name>A0A193FYM4_9BORD</name>
<accession>A0A193FYM4</accession>
<dbReference type="STRING" id="463025.BAU08_15000"/>
<sequence length="324" mass="35278">MSETPFPRYADLPRPDASGLPLAWGVWGMGDQLGTVNHIASDTVAAAGGLIRAGLRFNLNLPMHMPLGMIGQASHKIRRAPRQTLFKLDYAGLVVRDDKLDDFYPQSSTQWDGLTHIADPLRGFYNAAQDADVTQREGTRNGIEHLARFGLATRAVLVDLPRHFARMGRPWNPGGSMAASADDLRACLHAQGSGLRPGDLLLVRTGWVSAFRHAQDDTARAALFAGRDYSGLSGDVDMWEFLWDHRVAGVASDGVTVERWPLVPGQPSLHLAIARLGLLLGEMFDLDALAEDADRHGQHEYFFVSSPLNLRGGVGSPANAMAIR</sequence>
<proteinExistence type="predicted"/>
<dbReference type="Pfam" id="PF04199">
    <property type="entry name" value="Cyclase"/>
    <property type="match status" value="1"/>
</dbReference>
<dbReference type="PANTHER" id="PTHR34861">
    <property type="match status" value="1"/>
</dbReference>
<dbReference type="GO" id="GO:0004061">
    <property type="term" value="F:arylformamidase activity"/>
    <property type="evidence" value="ECO:0007669"/>
    <property type="project" value="InterPro"/>
</dbReference>